<dbReference type="RefSeq" id="XP_050467174.1">
    <property type="nucleotide sequence ID" value="XM_050611119.1"/>
</dbReference>
<dbReference type="AlphaFoldDB" id="C8V292"/>
<protein>
    <submittedName>
        <fullName evidence="2">Uncharacterized protein</fullName>
    </submittedName>
</protein>
<dbReference type="GeneID" id="74897101"/>
<evidence type="ECO:0000313" key="3">
    <source>
        <dbReference type="Proteomes" id="UP000000560"/>
    </source>
</evidence>
<dbReference type="InParanoid" id="C8V292"/>
<dbReference type="Proteomes" id="UP000000560">
    <property type="component" value="Chromosome I"/>
</dbReference>
<accession>C8V292</accession>
<gene>
    <name evidence="2" type="ORF">ANIA_11529</name>
</gene>
<dbReference type="HOGENOM" id="CLU_3224554_0_0_1"/>
<proteinExistence type="predicted"/>
<organism evidence="2 3">
    <name type="scientific">Emericella nidulans (strain FGSC A4 / ATCC 38163 / CBS 112.46 / NRRL 194 / M139)</name>
    <name type="common">Aspergillus nidulans</name>
    <dbReference type="NCBI Taxonomy" id="227321"/>
    <lineage>
        <taxon>Eukaryota</taxon>
        <taxon>Fungi</taxon>
        <taxon>Dikarya</taxon>
        <taxon>Ascomycota</taxon>
        <taxon>Pezizomycotina</taxon>
        <taxon>Eurotiomycetes</taxon>
        <taxon>Eurotiomycetidae</taxon>
        <taxon>Eurotiales</taxon>
        <taxon>Aspergillaceae</taxon>
        <taxon>Aspergillus</taxon>
        <taxon>Aspergillus subgen. Nidulantes</taxon>
    </lineage>
</organism>
<keyword evidence="3" id="KW-1185">Reference proteome</keyword>
<dbReference type="KEGG" id="ani:ANIA_11529"/>
<evidence type="ECO:0000256" key="1">
    <source>
        <dbReference type="SAM" id="MobiDB-lite"/>
    </source>
</evidence>
<reference evidence="3" key="2">
    <citation type="journal article" date="2009" name="Fungal Genet. Biol.">
        <title>The 2008 update of the Aspergillus nidulans genome annotation: a community effort.</title>
        <authorList>
            <person name="Wortman J.R."/>
            <person name="Gilsenan J.M."/>
            <person name="Joardar V."/>
            <person name="Deegan J."/>
            <person name="Clutterbuck J."/>
            <person name="Andersen M.R."/>
            <person name="Archer D."/>
            <person name="Bencina M."/>
            <person name="Braus G."/>
            <person name="Coutinho P."/>
            <person name="von Dohren H."/>
            <person name="Doonan J."/>
            <person name="Driessen A.J."/>
            <person name="Durek P."/>
            <person name="Espeso E."/>
            <person name="Fekete E."/>
            <person name="Flipphi M."/>
            <person name="Estrada C.G."/>
            <person name="Geysens S."/>
            <person name="Goldman G."/>
            <person name="de Groot P.W."/>
            <person name="Hansen K."/>
            <person name="Harris S.D."/>
            <person name="Heinekamp T."/>
            <person name="Helmstaedt K."/>
            <person name="Henrissat B."/>
            <person name="Hofmann G."/>
            <person name="Homan T."/>
            <person name="Horio T."/>
            <person name="Horiuchi H."/>
            <person name="James S."/>
            <person name="Jones M."/>
            <person name="Karaffa L."/>
            <person name="Karanyi Z."/>
            <person name="Kato M."/>
            <person name="Keller N."/>
            <person name="Kelly D.E."/>
            <person name="Kiel J.A."/>
            <person name="Kim J.M."/>
            <person name="van der Klei I.J."/>
            <person name="Klis F.M."/>
            <person name="Kovalchuk A."/>
            <person name="Krasevec N."/>
            <person name="Kubicek C.P."/>
            <person name="Liu B."/>
            <person name="Maccabe A."/>
            <person name="Meyer V."/>
            <person name="Mirabito P."/>
            <person name="Miskei M."/>
            <person name="Mos M."/>
            <person name="Mullins J."/>
            <person name="Nelson D.R."/>
            <person name="Nielsen J."/>
            <person name="Oakley B.R."/>
            <person name="Osmani S.A."/>
            <person name="Pakula T."/>
            <person name="Paszewski A."/>
            <person name="Paulsen I."/>
            <person name="Pilsyk S."/>
            <person name="Pocsi I."/>
            <person name="Punt P.J."/>
            <person name="Ram A.F."/>
            <person name="Ren Q."/>
            <person name="Robellet X."/>
            <person name="Robson G."/>
            <person name="Seiboth B."/>
            <person name="van Solingen P."/>
            <person name="Specht T."/>
            <person name="Sun J."/>
            <person name="Taheri-Talesh N."/>
            <person name="Takeshita N."/>
            <person name="Ussery D."/>
            <person name="vanKuyk P.A."/>
            <person name="Visser H."/>
            <person name="van de Vondervoort P.J."/>
            <person name="de Vries R.P."/>
            <person name="Walton J."/>
            <person name="Xiang X."/>
            <person name="Xiong Y."/>
            <person name="Zeng A.P."/>
            <person name="Brandt B.W."/>
            <person name="Cornell M.J."/>
            <person name="van den Hondel C.A."/>
            <person name="Visser J."/>
            <person name="Oliver S.G."/>
            <person name="Turner G."/>
        </authorList>
    </citation>
    <scope>GENOME REANNOTATION</scope>
    <source>
        <strain evidence="3">FGSC A4 / ATCC 38163 / CBS 112.46 / NRRL 194 / M139</strain>
    </source>
</reference>
<evidence type="ECO:0000313" key="2">
    <source>
        <dbReference type="EMBL" id="CBF71487.1"/>
    </source>
</evidence>
<name>C8V292_EMENI</name>
<feature type="region of interest" description="Disordered" evidence="1">
    <location>
        <begin position="15"/>
        <end position="44"/>
    </location>
</feature>
<sequence length="44" mass="4876">MTALEVEAETSWVMPGEKYSPPRWVDTDAAASQQDPRKASIQVV</sequence>
<reference evidence="3" key="1">
    <citation type="journal article" date="2005" name="Nature">
        <title>Sequencing of Aspergillus nidulans and comparative analysis with A. fumigatus and A. oryzae.</title>
        <authorList>
            <person name="Galagan J.E."/>
            <person name="Calvo S.E."/>
            <person name="Cuomo C."/>
            <person name="Ma L.J."/>
            <person name="Wortman J.R."/>
            <person name="Batzoglou S."/>
            <person name="Lee S.I."/>
            <person name="Basturkmen M."/>
            <person name="Spevak C.C."/>
            <person name="Clutterbuck J."/>
            <person name="Kapitonov V."/>
            <person name="Jurka J."/>
            <person name="Scazzocchio C."/>
            <person name="Farman M."/>
            <person name="Butler J."/>
            <person name="Purcell S."/>
            <person name="Harris S."/>
            <person name="Braus G.H."/>
            <person name="Draht O."/>
            <person name="Busch S."/>
            <person name="D'Enfert C."/>
            <person name="Bouchier C."/>
            <person name="Goldman G.H."/>
            <person name="Bell-Pedersen D."/>
            <person name="Griffiths-Jones S."/>
            <person name="Doonan J.H."/>
            <person name="Yu J."/>
            <person name="Vienken K."/>
            <person name="Pain A."/>
            <person name="Freitag M."/>
            <person name="Selker E.U."/>
            <person name="Archer D.B."/>
            <person name="Penalva M.A."/>
            <person name="Oakley B.R."/>
            <person name="Momany M."/>
            <person name="Tanaka T."/>
            <person name="Kumagai T."/>
            <person name="Asai K."/>
            <person name="Machida M."/>
            <person name="Nierman W.C."/>
            <person name="Denning D.W."/>
            <person name="Caddick M."/>
            <person name="Hynes M."/>
            <person name="Paoletti M."/>
            <person name="Fischer R."/>
            <person name="Miller B."/>
            <person name="Dyer P."/>
            <person name="Sachs M.S."/>
            <person name="Osmani S.A."/>
            <person name="Birren B.W."/>
        </authorList>
    </citation>
    <scope>NUCLEOTIDE SEQUENCE [LARGE SCALE GENOMIC DNA]</scope>
    <source>
        <strain evidence="3">FGSC A4 / ATCC 38163 / CBS 112.46 / NRRL 194 / M139</strain>
    </source>
</reference>
<dbReference type="EMBL" id="BN001301">
    <property type="protein sequence ID" value="CBF71487.1"/>
    <property type="molecule type" value="Genomic_DNA"/>
</dbReference>